<reference evidence="1 2" key="1">
    <citation type="submission" date="2020-04" db="EMBL/GenBank/DDBJ databases">
        <title>The Epidemiology and Molecular Characteristics of Linezolid-Resistant Staphylococcus capitis in Huashan Hospital, Shanghai.</title>
        <authorList>
            <person name="Ding L."/>
            <person name="Li P."/>
            <person name="Yang Y."/>
            <person name="Lin D."/>
            <person name="Xu X."/>
        </authorList>
    </citation>
    <scope>NUCLEOTIDE SEQUENCE [LARGE SCALE GENOMIC DNA]</scope>
    <source>
        <strain evidence="1 2">17-84</strain>
    </source>
</reference>
<accession>A0ABX1SQS7</accession>
<keyword evidence="2" id="KW-1185">Reference proteome</keyword>
<protein>
    <submittedName>
        <fullName evidence="1">Uncharacterized protein</fullName>
    </submittedName>
</protein>
<evidence type="ECO:0000313" key="2">
    <source>
        <dbReference type="Proteomes" id="UP000538955"/>
    </source>
</evidence>
<proteinExistence type="predicted"/>
<dbReference type="Proteomes" id="UP000538955">
    <property type="component" value="Unassembled WGS sequence"/>
</dbReference>
<dbReference type="RefSeq" id="WP_168992671.1">
    <property type="nucleotide sequence ID" value="NZ_JABBLW010000051.1"/>
</dbReference>
<name>A0ABX1SQS7_STACP</name>
<organism evidence="1 2">
    <name type="scientific">Staphylococcus capitis</name>
    <dbReference type="NCBI Taxonomy" id="29388"/>
    <lineage>
        <taxon>Bacteria</taxon>
        <taxon>Bacillati</taxon>
        <taxon>Bacillota</taxon>
        <taxon>Bacilli</taxon>
        <taxon>Bacillales</taxon>
        <taxon>Staphylococcaceae</taxon>
        <taxon>Staphylococcus</taxon>
    </lineage>
</organism>
<sequence>MYLDRDNDINLVCFDGMQQQGTVIEPEELETLGRACTQEELDKITERVKIDVTQ</sequence>
<evidence type="ECO:0000313" key="1">
    <source>
        <dbReference type="EMBL" id="NMK54660.1"/>
    </source>
</evidence>
<dbReference type="EMBL" id="JABBMI010000064">
    <property type="protein sequence ID" value="NMK54660.1"/>
    <property type="molecule type" value="Genomic_DNA"/>
</dbReference>
<gene>
    <name evidence="1" type="ORF">HHM24_07990</name>
</gene>
<comment type="caution">
    <text evidence="1">The sequence shown here is derived from an EMBL/GenBank/DDBJ whole genome shotgun (WGS) entry which is preliminary data.</text>
</comment>